<comment type="caution">
    <text evidence="11">The sequence shown here is derived from an EMBL/GenBank/DDBJ whole genome shotgun (WGS) entry which is preliminary data.</text>
</comment>
<keyword evidence="5 9" id="KW-0812">Transmembrane</keyword>
<evidence type="ECO:0000256" key="5">
    <source>
        <dbReference type="ARBA" id="ARBA00022692"/>
    </source>
</evidence>
<feature type="transmembrane region" description="Helical" evidence="9">
    <location>
        <begin position="138"/>
        <end position="159"/>
    </location>
</feature>
<dbReference type="PANTHER" id="PTHR35011">
    <property type="entry name" value="2,3-DIKETO-L-GULONATE TRAP TRANSPORTER SMALL PERMEASE PROTEIN YIAM"/>
    <property type="match status" value="1"/>
</dbReference>
<reference evidence="11 12" key="1">
    <citation type="submission" date="2017-03" db="EMBL/GenBank/DDBJ databases">
        <title>Draft Genome sequence of Marispirochaeta sp. strain JC444.</title>
        <authorList>
            <person name="Shivani Y."/>
            <person name="Subhash Y."/>
            <person name="Sasikala C."/>
            <person name="Ramana C."/>
        </authorList>
    </citation>
    <scope>NUCLEOTIDE SEQUENCE [LARGE SCALE GENOMIC DNA]</scope>
    <source>
        <strain evidence="11 12">JC444</strain>
    </source>
</reference>
<evidence type="ECO:0000256" key="3">
    <source>
        <dbReference type="ARBA" id="ARBA00022475"/>
    </source>
</evidence>
<dbReference type="Proteomes" id="UP000192343">
    <property type="component" value="Unassembled WGS sequence"/>
</dbReference>
<gene>
    <name evidence="11" type="ORF">B4O97_02760</name>
</gene>
<keyword evidence="3" id="KW-1003">Cell membrane</keyword>
<evidence type="ECO:0000256" key="6">
    <source>
        <dbReference type="ARBA" id="ARBA00022989"/>
    </source>
</evidence>
<dbReference type="GO" id="GO:0005886">
    <property type="term" value="C:plasma membrane"/>
    <property type="evidence" value="ECO:0007669"/>
    <property type="project" value="UniProtKB-SubCell"/>
</dbReference>
<feature type="domain" description="Tripartite ATP-independent periplasmic transporters DctQ component" evidence="10">
    <location>
        <begin position="29"/>
        <end position="162"/>
    </location>
</feature>
<accession>A0A1Y1S2B9</accession>
<evidence type="ECO:0000313" key="12">
    <source>
        <dbReference type="Proteomes" id="UP000192343"/>
    </source>
</evidence>
<dbReference type="Pfam" id="PF04290">
    <property type="entry name" value="DctQ"/>
    <property type="match status" value="1"/>
</dbReference>
<dbReference type="RefSeq" id="WP_083048086.1">
    <property type="nucleotide sequence ID" value="NZ_MWQY01000002.1"/>
</dbReference>
<proteinExistence type="inferred from homology"/>
<comment type="subcellular location">
    <subcellularLocation>
        <location evidence="1">Cell inner membrane</location>
        <topology evidence="1">Multi-pass membrane protein</topology>
    </subcellularLocation>
</comment>
<sequence length="172" mass="19650">MSVIRKLLRFVDLVSEKAGAVGKWFAFLLVLIGTYETISRHFFNAPTIWAYDSLCMAGGVVYLLGASFDYLHDAHTRVDLIYSQFSDRGRALINVICSLLFFFPLMTVMLVLATRWAIKAWKINEIMFNSFWYPPAGPYRTVFALGLFLMLLQGLANLVRDVYMLIRGESID</sequence>
<keyword evidence="12" id="KW-1185">Reference proteome</keyword>
<evidence type="ECO:0000256" key="9">
    <source>
        <dbReference type="SAM" id="Phobius"/>
    </source>
</evidence>
<keyword evidence="7 9" id="KW-0472">Membrane</keyword>
<dbReference type="EMBL" id="MWQY01000002">
    <property type="protein sequence ID" value="ORC37935.1"/>
    <property type="molecule type" value="Genomic_DNA"/>
</dbReference>
<feature type="transmembrane region" description="Helical" evidence="9">
    <location>
        <begin position="21"/>
        <end position="42"/>
    </location>
</feature>
<feature type="transmembrane region" description="Helical" evidence="9">
    <location>
        <begin position="92"/>
        <end position="118"/>
    </location>
</feature>
<keyword evidence="4" id="KW-0997">Cell inner membrane</keyword>
<evidence type="ECO:0000259" key="10">
    <source>
        <dbReference type="Pfam" id="PF04290"/>
    </source>
</evidence>
<name>A0A1Y1S2B9_9SPIO</name>
<keyword evidence="2" id="KW-0813">Transport</keyword>
<evidence type="ECO:0000256" key="4">
    <source>
        <dbReference type="ARBA" id="ARBA00022519"/>
    </source>
</evidence>
<organism evidence="11 12">
    <name type="scientific">Marispirochaeta aestuarii</name>
    <dbReference type="NCBI Taxonomy" id="1963862"/>
    <lineage>
        <taxon>Bacteria</taxon>
        <taxon>Pseudomonadati</taxon>
        <taxon>Spirochaetota</taxon>
        <taxon>Spirochaetia</taxon>
        <taxon>Spirochaetales</taxon>
        <taxon>Spirochaetaceae</taxon>
        <taxon>Marispirochaeta</taxon>
    </lineage>
</organism>
<evidence type="ECO:0000256" key="8">
    <source>
        <dbReference type="ARBA" id="ARBA00038436"/>
    </source>
</evidence>
<protein>
    <recommendedName>
        <fullName evidence="10">Tripartite ATP-independent periplasmic transporters DctQ component domain-containing protein</fullName>
    </recommendedName>
</protein>
<dbReference type="STRING" id="1963862.B4O97_02760"/>
<evidence type="ECO:0000313" key="11">
    <source>
        <dbReference type="EMBL" id="ORC37935.1"/>
    </source>
</evidence>
<keyword evidence="6 9" id="KW-1133">Transmembrane helix</keyword>
<dbReference type="AlphaFoldDB" id="A0A1Y1S2B9"/>
<dbReference type="InterPro" id="IPR007387">
    <property type="entry name" value="TRAP_DctQ"/>
</dbReference>
<feature type="transmembrane region" description="Helical" evidence="9">
    <location>
        <begin position="48"/>
        <end position="71"/>
    </location>
</feature>
<evidence type="ECO:0000256" key="7">
    <source>
        <dbReference type="ARBA" id="ARBA00023136"/>
    </source>
</evidence>
<evidence type="ECO:0000256" key="1">
    <source>
        <dbReference type="ARBA" id="ARBA00004429"/>
    </source>
</evidence>
<evidence type="ECO:0000256" key="2">
    <source>
        <dbReference type="ARBA" id="ARBA00022448"/>
    </source>
</evidence>
<dbReference type="OrthoDB" id="359827at2"/>
<dbReference type="PANTHER" id="PTHR35011:SF4">
    <property type="entry name" value="SLL1102 PROTEIN"/>
    <property type="match status" value="1"/>
</dbReference>
<dbReference type="InterPro" id="IPR055348">
    <property type="entry name" value="DctQ"/>
</dbReference>
<comment type="similarity">
    <text evidence="8">Belongs to the TRAP transporter small permease family.</text>
</comment>